<proteinExistence type="inferred from homology"/>
<dbReference type="PANTHER" id="PTHR43736:SF1">
    <property type="entry name" value="DIHYDRONEOPTERIN TRIPHOSPHATE DIPHOSPHATASE"/>
    <property type="match status" value="1"/>
</dbReference>
<sequence>MLEDCIEARFEFTGCKIALICDGQILTILRDDKETIPYPNMWDLPGGGREGDESPFECVAREVYEELNIQLSKEEVIWSGIYPGLLDEKKQFVFLVGNLAKEEFEHIDFGDEGQGYKLVSFEEFLKSDRVVPQLQERVRDYVEKKLG</sequence>
<dbReference type="InterPro" id="IPR000086">
    <property type="entry name" value="NUDIX_hydrolase_dom"/>
</dbReference>
<accession>A0AAJ1HD32</accession>
<organism evidence="4 5">
    <name type="scientific">Streptococcus parasanguinis</name>
    <dbReference type="NCBI Taxonomy" id="1318"/>
    <lineage>
        <taxon>Bacteria</taxon>
        <taxon>Bacillati</taxon>
        <taxon>Bacillota</taxon>
        <taxon>Bacilli</taxon>
        <taxon>Lactobacillales</taxon>
        <taxon>Streptococcaceae</taxon>
        <taxon>Streptococcus</taxon>
    </lineage>
</organism>
<dbReference type="Proteomes" id="UP001212685">
    <property type="component" value="Unassembled WGS sequence"/>
</dbReference>
<evidence type="ECO:0000256" key="1">
    <source>
        <dbReference type="ARBA" id="ARBA00005582"/>
    </source>
</evidence>
<dbReference type="RefSeq" id="WP_195189937.1">
    <property type="nucleotide sequence ID" value="NZ_JADMUA010000004.1"/>
</dbReference>
<name>A0AAJ1HD32_STRPA</name>
<dbReference type="CDD" id="cd04682">
    <property type="entry name" value="NUDIX_Hydrolase"/>
    <property type="match status" value="1"/>
</dbReference>
<evidence type="ECO:0000313" key="5">
    <source>
        <dbReference type="Proteomes" id="UP001212685"/>
    </source>
</evidence>
<evidence type="ECO:0000259" key="3">
    <source>
        <dbReference type="PROSITE" id="PS51462"/>
    </source>
</evidence>
<evidence type="ECO:0000256" key="2">
    <source>
        <dbReference type="ARBA" id="ARBA00022801"/>
    </source>
</evidence>
<dbReference type="InterPro" id="IPR015797">
    <property type="entry name" value="NUDIX_hydrolase-like_dom_sf"/>
</dbReference>
<protein>
    <submittedName>
        <fullName evidence="4">NUDIX hydrolase</fullName>
    </submittedName>
</protein>
<keyword evidence="2 4" id="KW-0378">Hydrolase</keyword>
<dbReference type="PROSITE" id="PS51462">
    <property type="entry name" value="NUDIX"/>
    <property type="match status" value="1"/>
</dbReference>
<dbReference type="PROSITE" id="PS00893">
    <property type="entry name" value="NUDIX_BOX"/>
    <property type="match status" value="1"/>
</dbReference>
<comment type="similarity">
    <text evidence="1">Belongs to the Nudix hydrolase family.</text>
</comment>
<dbReference type="Gene3D" id="3.90.79.10">
    <property type="entry name" value="Nucleoside Triphosphate Pyrophosphohydrolase"/>
    <property type="match status" value="1"/>
</dbReference>
<dbReference type="EMBL" id="JAQMJV010000008">
    <property type="protein sequence ID" value="MDB8620061.1"/>
    <property type="molecule type" value="Genomic_DNA"/>
</dbReference>
<dbReference type="GO" id="GO:0016787">
    <property type="term" value="F:hydrolase activity"/>
    <property type="evidence" value="ECO:0007669"/>
    <property type="project" value="UniProtKB-KW"/>
</dbReference>
<feature type="domain" description="Nudix hydrolase" evidence="3">
    <location>
        <begin position="8"/>
        <end position="147"/>
    </location>
</feature>
<dbReference type="Pfam" id="PF00293">
    <property type="entry name" value="NUDIX"/>
    <property type="match status" value="1"/>
</dbReference>
<dbReference type="PANTHER" id="PTHR43736">
    <property type="entry name" value="ADP-RIBOSE PYROPHOSPHATASE"/>
    <property type="match status" value="1"/>
</dbReference>
<dbReference type="AlphaFoldDB" id="A0AAJ1HD32"/>
<dbReference type="SUPFAM" id="SSF55811">
    <property type="entry name" value="Nudix"/>
    <property type="match status" value="1"/>
</dbReference>
<gene>
    <name evidence="4" type="ORF">PNV36_06520</name>
</gene>
<comment type="caution">
    <text evidence="4">The sequence shown here is derived from an EMBL/GenBank/DDBJ whole genome shotgun (WGS) entry which is preliminary data.</text>
</comment>
<dbReference type="InterPro" id="IPR020084">
    <property type="entry name" value="NUDIX_hydrolase_CS"/>
</dbReference>
<reference evidence="4" key="1">
    <citation type="submission" date="2023-01" db="EMBL/GenBank/DDBJ databases">
        <title>Human gut microbiome strain richness.</title>
        <authorList>
            <person name="Chen-Liaw A."/>
        </authorList>
    </citation>
    <scope>NUCLEOTIDE SEQUENCE</scope>
    <source>
        <strain evidence="4">1001262st2_G8_1001262B_160229</strain>
    </source>
</reference>
<evidence type="ECO:0000313" key="4">
    <source>
        <dbReference type="EMBL" id="MDB8620061.1"/>
    </source>
</evidence>